<dbReference type="PANTHER" id="PTHR30348">
    <property type="entry name" value="UNCHARACTERIZED PROTEIN YECE"/>
    <property type="match status" value="1"/>
</dbReference>
<dbReference type="SUPFAM" id="SSF117396">
    <property type="entry name" value="TM1631-like"/>
    <property type="match status" value="1"/>
</dbReference>
<dbReference type="Pfam" id="PF01904">
    <property type="entry name" value="DUF72"/>
    <property type="match status" value="1"/>
</dbReference>
<dbReference type="PANTHER" id="PTHR30348:SF4">
    <property type="entry name" value="DUF72 DOMAIN-CONTAINING PROTEIN"/>
    <property type="match status" value="1"/>
</dbReference>
<dbReference type="Proteomes" id="UP000545493">
    <property type="component" value="Unassembled WGS sequence"/>
</dbReference>
<sequence>MLALGHKLGPVLWQLPARLTFDAQRVENFLRLLPGSTTAVSRLAARHDSKLSCEPYLDAGPDRPVRHALEARHPSFADPACLELLRAHGVALVVADTAGTWPYLEHVTADFVYVRLHGDVELYTSGYSDRALSAWARKITGWHAAGLDTYVYFDNDVKAKAPGDAIALAEKLGLHKASPGALS</sequence>
<gene>
    <name evidence="1" type="ORF">FHU38_000619</name>
</gene>
<dbReference type="Gene3D" id="3.20.20.410">
    <property type="entry name" value="Protein of unknown function UPF0759"/>
    <property type="match status" value="1"/>
</dbReference>
<organism evidence="1 2">
    <name type="scientific">Saccharomonospora amisosensis</name>
    <dbReference type="NCBI Taxonomy" id="1128677"/>
    <lineage>
        <taxon>Bacteria</taxon>
        <taxon>Bacillati</taxon>
        <taxon>Actinomycetota</taxon>
        <taxon>Actinomycetes</taxon>
        <taxon>Pseudonocardiales</taxon>
        <taxon>Pseudonocardiaceae</taxon>
        <taxon>Saccharomonospora</taxon>
    </lineage>
</organism>
<proteinExistence type="predicted"/>
<protein>
    <submittedName>
        <fullName evidence="1">Uncharacterized protein YecE (DUF72 family)</fullName>
    </submittedName>
</protein>
<comment type="caution">
    <text evidence="1">The sequence shown here is derived from an EMBL/GenBank/DDBJ whole genome shotgun (WGS) entry which is preliminary data.</text>
</comment>
<dbReference type="AlphaFoldDB" id="A0A7X5ULN0"/>
<evidence type="ECO:0000313" key="1">
    <source>
        <dbReference type="EMBL" id="NIJ10275.1"/>
    </source>
</evidence>
<accession>A0A7X5ULN0</accession>
<evidence type="ECO:0000313" key="2">
    <source>
        <dbReference type="Proteomes" id="UP000545493"/>
    </source>
</evidence>
<name>A0A7X5ULN0_9PSEU</name>
<reference evidence="1 2" key="1">
    <citation type="submission" date="2020-03" db="EMBL/GenBank/DDBJ databases">
        <title>Sequencing the genomes of 1000 actinobacteria strains.</title>
        <authorList>
            <person name="Klenk H.-P."/>
        </authorList>
    </citation>
    <scope>NUCLEOTIDE SEQUENCE [LARGE SCALE GENOMIC DNA]</scope>
    <source>
        <strain evidence="1 2">DSM 45685</strain>
    </source>
</reference>
<dbReference type="InterPro" id="IPR002763">
    <property type="entry name" value="DUF72"/>
</dbReference>
<dbReference type="InterPro" id="IPR036520">
    <property type="entry name" value="UPF0759_sf"/>
</dbReference>
<keyword evidence="2" id="KW-1185">Reference proteome</keyword>
<dbReference type="EMBL" id="JAAOYM010000001">
    <property type="protein sequence ID" value="NIJ10275.1"/>
    <property type="molecule type" value="Genomic_DNA"/>
</dbReference>